<dbReference type="EMBL" id="CP031320">
    <property type="protein sequence ID" value="AXK32865.1"/>
    <property type="molecule type" value="Genomic_DNA"/>
</dbReference>
<accession>A0A345XMJ9</accession>
<keyword evidence="2" id="KW-1185">Reference proteome</keyword>
<reference evidence="1 2" key="1">
    <citation type="submission" date="2018-07" db="EMBL/GenBank/DDBJ databases">
        <title>Draft genome of the type strain Streptomyces armeniacus ATCC 15676.</title>
        <authorList>
            <person name="Labana P."/>
            <person name="Gosse J.T."/>
            <person name="Boddy C.N."/>
        </authorList>
    </citation>
    <scope>NUCLEOTIDE SEQUENCE [LARGE SCALE GENOMIC DNA]</scope>
    <source>
        <strain evidence="1 2">ATCC 15676</strain>
    </source>
</reference>
<gene>
    <name evidence="1" type="ORF">DVA86_09600</name>
</gene>
<evidence type="ECO:0000313" key="2">
    <source>
        <dbReference type="Proteomes" id="UP000254425"/>
    </source>
</evidence>
<dbReference type="AlphaFoldDB" id="A0A345XMJ9"/>
<dbReference type="KEGG" id="sarm:DVA86_09600"/>
<dbReference type="Proteomes" id="UP000254425">
    <property type="component" value="Chromosome"/>
</dbReference>
<proteinExistence type="predicted"/>
<protein>
    <submittedName>
        <fullName evidence="1">Uncharacterized protein</fullName>
    </submittedName>
</protein>
<organism evidence="1 2">
    <name type="scientific">Streptomyces armeniacus</name>
    <dbReference type="NCBI Taxonomy" id="83291"/>
    <lineage>
        <taxon>Bacteria</taxon>
        <taxon>Bacillati</taxon>
        <taxon>Actinomycetota</taxon>
        <taxon>Actinomycetes</taxon>
        <taxon>Kitasatosporales</taxon>
        <taxon>Streptomycetaceae</taxon>
        <taxon>Streptomyces</taxon>
    </lineage>
</organism>
<sequence>MVMRRQRRPDPRLLDHEIPVAVYADRAAPGTLDLDDIGVCADRDELRLVRLSDGAAVLHTFATDGAPAGEWDAALLLR</sequence>
<evidence type="ECO:0000313" key="1">
    <source>
        <dbReference type="EMBL" id="AXK32865.1"/>
    </source>
</evidence>
<name>A0A345XMJ9_9ACTN</name>